<dbReference type="AlphaFoldDB" id="A0A0V8JGM7"/>
<comment type="similarity">
    <text evidence="1 4">Belongs to the MecA family.</text>
</comment>
<dbReference type="Proteomes" id="UP000053681">
    <property type="component" value="Unassembled WGS sequence"/>
</dbReference>
<dbReference type="Gene3D" id="3.30.70.1950">
    <property type="match status" value="1"/>
</dbReference>
<evidence type="ECO:0000256" key="1">
    <source>
        <dbReference type="ARBA" id="ARBA00005397"/>
    </source>
</evidence>
<proteinExistence type="inferred from homology"/>
<evidence type="ECO:0000313" key="5">
    <source>
        <dbReference type="EMBL" id="KSU86089.1"/>
    </source>
</evidence>
<organism evidence="5 6">
    <name type="scientific">Priestia veravalensis</name>
    <dbReference type="NCBI Taxonomy" id="1414648"/>
    <lineage>
        <taxon>Bacteria</taxon>
        <taxon>Bacillati</taxon>
        <taxon>Bacillota</taxon>
        <taxon>Bacilli</taxon>
        <taxon>Bacillales</taxon>
        <taxon>Bacillaceae</taxon>
        <taxon>Priestia</taxon>
    </lineage>
</organism>
<dbReference type="InterPro" id="IPR008681">
    <property type="entry name" value="Neg-reg_MecA"/>
</dbReference>
<comment type="domain">
    <text evidence="4">The N-terminal domain has binding sites for ComK and probably for unfolded/aggregated proteins; the C-terminal domain interacts with ClpC.</text>
</comment>
<dbReference type="RefSeq" id="WP_025908144.1">
    <property type="nucleotide sequence ID" value="NZ_KQ758733.1"/>
</dbReference>
<dbReference type="GO" id="GO:0030674">
    <property type="term" value="F:protein-macromolecule adaptor activity"/>
    <property type="evidence" value="ECO:0007669"/>
    <property type="project" value="UniProtKB-UniRule"/>
</dbReference>
<dbReference type="InterPro" id="IPR038471">
    <property type="entry name" value="MecA_C_sf"/>
</dbReference>
<name>A0A0V8JGM7_9BACI</name>
<dbReference type="HAMAP" id="MF_01124">
    <property type="entry name" value="MecA"/>
    <property type="match status" value="1"/>
</dbReference>
<dbReference type="Pfam" id="PF05389">
    <property type="entry name" value="MecA"/>
    <property type="match status" value="1"/>
</dbReference>
<accession>A0A0V8JGM7</accession>
<dbReference type="PIRSF" id="PIRSF029008">
    <property type="entry name" value="MecA"/>
    <property type="match status" value="1"/>
</dbReference>
<dbReference type="GO" id="GO:0030435">
    <property type="term" value="P:sporulation resulting in formation of a cellular spore"/>
    <property type="evidence" value="ECO:0007669"/>
    <property type="project" value="UniProtKB-KW"/>
</dbReference>
<sequence length="227" mass="26915">MEIERINENTVKFFVTYVDIEERGFDRNEIWFSRERSEELFWEMMDEIHQEEEFVAEGPLWIQVHALEKGLEVIVTRAQISKDGQKFEVPVGENDKIDIPVDGKVEALLDQHQANQKKKDELEEGVIEDEGLHFVAHFRDLEDLIMLSHHLELDELINHMYVFEGKYYLYVEFTDDEDFVTEIDNILSIILEYGNESHLTVHRLMEYGKQLMSDNALEQLKAHFPLR</sequence>
<comment type="function">
    <text evidence="4">Enables the recognition and targeting of unfolded and aggregated proteins to the ClpC protease or to other proteins involved in proteolysis. Acts negatively in the development of competence by binding ComK and recruiting it to the ClpCP protease. When overexpressed, inhibits sporulation. Also involved in Spx degradation by ClpC.</text>
</comment>
<dbReference type="GO" id="GO:0042174">
    <property type="term" value="P:negative regulation of sporulation resulting in formation of a cellular spore"/>
    <property type="evidence" value="ECO:0007669"/>
    <property type="project" value="UniProtKB-UniRule"/>
</dbReference>
<gene>
    <name evidence="4" type="primary">mecA</name>
    <name evidence="5" type="ORF">AS180_20605</name>
</gene>
<dbReference type="GO" id="GO:0045808">
    <property type="term" value="P:negative regulation of establishment of competence for transformation"/>
    <property type="evidence" value="ECO:0007669"/>
    <property type="project" value="UniProtKB-UniRule"/>
</dbReference>
<evidence type="ECO:0000256" key="3">
    <source>
        <dbReference type="ARBA" id="ARBA00023287"/>
    </source>
</evidence>
<dbReference type="EMBL" id="LNQP01000119">
    <property type="protein sequence ID" value="KSU86089.1"/>
    <property type="molecule type" value="Genomic_DNA"/>
</dbReference>
<evidence type="ECO:0000256" key="4">
    <source>
        <dbReference type="HAMAP-Rule" id="MF_01124"/>
    </source>
</evidence>
<evidence type="ECO:0000313" key="6">
    <source>
        <dbReference type="Proteomes" id="UP000053681"/>
    </source>
</evidence>
<protein>
    <recommendedName>
        <fullName evidence="4">Adapter protein MecA</fullName>
    </recommendedName>
</protein>
<dbReference type="PANTHER" id="PTHR39161:SF1">
    <property type="entry name" value="ADAPTER PROTEIN MECA 1"/>
    <property type="match status" value="1"/>
</dbReference>
<evidence type="ECO:0000256" key="2">
    <source>
        <dbReference type="ARBA" id="ARBA00011738"/>
    </source>
</evidence>
<keyword evidence="6" id="KW-1185">Reference proteome</keyword>
<dbReference type="GO" id="GO:0030420">
    <property type="term" value="P:establishment of competence for transformation"/>
    <property type="evidence" value="ECO:0007669"/>
    <property type="project" value="UniProtKB-KW"/>
</dbReference>
<keyword evidence="4" id="KW-0749">Sporulation</keyword>
<dbReference type="NCBIfam" id="NF002644">
    <property type="entry name" value="PRK02315.1-5"/>
    <property type="match status" value="1"/>
</dbReference>
<comment type="subunit">
    <text evidence="2 4">Homodimer.</text>
</comment>
<reference evidence="5 6" key="1">
    <citation type="submission" date="2015-11" db="EMBL/GenBank/DDBJ databases">
        <title>Bacillus caseinolyticus sp nov.</title>
        <authorList>
            <person name="Dastager S.G."/>
            <person name="Mawlankar R."/>
        </authorList>
    </citation>
    <scope>NUCLEOTIDE SEQUENCE [LARGE SCALE GENOMIC DNA]</scope>
    <source>
        <strain evidence="5 6">SGD-V-76</strain>
    </source>
</reference>
<dbReference type="PANTHER" id="PTHR39161">
    <property type="entry name" value="ADAPTER PROTEIN MECA"/>
    <property type="match status" value="1"/>
</dbReference>
<comment type="caution">
    <text evidence="5">The sequence shown here is derived from an EMBL/GenBank/DDBJ whole genome shotgun (WGS) entry which is preliminary data.</text>
</comment>
<keyword evidence="3 4" id="KW-0178">Competence</keyword>